<name>A0ABD3PTQ6_9STRA</name>
<gene>
    <name evidence="1" type="ORF">HJC23_011484</name>
</gene>
<protein>
    <recommendedName>
        <fullName evidence="3">SnoaL-like domain-containing protein</fullName>
    </recommendedName>
</protein>
<evidence type="ECO:0000313" key="2">
    <source>
        <dbReference type="Proteomes" id="UP001516023"/>
    </source>
</evidence>
<dbReference type="EMBL" id="JABMIG020000114">
    <property type="protein sequence ID" value="KAL3791428.1"/>
    <property type="molecule type" value="Genomic_DNA"/>
</dbReference>
<reference evidence="1 2" key="1">
    <citation type="journal article" date="2020" name="G3 (Bethesda)">
        <title>Improved Reference Genome for Cyclotella cryptica CCMP332, a Model for Cell Wall Morphogenesis, Salinity Adaptation, and Lipid Production in Diatoms (Bacillariophyta).</title>
        <authorList>
            <person name="Roberts W.R."/>
            <person name="Downey K.M."/>
            <person name="Ruck E.C."/>
            <person name="Traller J.C."/>
            <person name="Alverson A.J."/>
        </authorList>
    </citation>
    <scope>NUCLEOTIDE SEQUENCE [LARGE SCALE GENOMIC DNA]</scope>
    <source>
        <strain evidence="1 2">CCMP332</strain>
    </source>
</reference>
<organism evidence="1 2">
    <name type="scientific">Cyclotella cryptica</name>
    <dbReference type="NCBI Taxonomy" id="29204"/>
    <lineage>
        <taxon>Eukaryota</taxon>
        <taxon>Sar</taxon>
        <taxon>Stramenopiles</taxon>
        <taxon>Ochrophyta</taxon>
        <taxon>Bacillariophyta</taxon>
        <taxon>Coscinodiscophyceae</taxon>
        <taxon>Thalassiosirophycidae</taxon>
        <taxon>Stephanodiscales</taxon>
        <taxon>Stephanodiscaceae</taxon>
        <taxon>Cyclotella</taxon>
    </lineage>
</organism>
<keyword evidence="2" id="KW-1185">Reference proteome</keyword>
<evidence type="ECO:0008006" key="3">
    <source>
        <dbReference type="Google" id="ProtNLM"/>
    </source>
</evidence>
<comment type="caution">
    <text evidence="1">The sequence shown here is derived from an EMBL/GenBank/DDBJ whole genome shotgun (WGS) entry which is preliminary data.</text>
</comment>
<dbReference type="Proteomes" id="UP001516023">
    <property type="component" value="Unassembled WGS sequence"/>
</dbReference>
<proteinExistence type="predicted"/>
<sequence length="172" mass="19401">MSTRIVTQDFYDGDAALASESVEGPLCAYLNEFDGTSKDLGEIRPHINELFSDDLIYCVDGKPIDRQTFICLNKYLLEHRMIATLEDIYFSDDTHIEYTVHWGNDDVSMVTHVVGLVDSGKIIKIESCPETSSAFANIFLRLNCKNTIVDGLDKKIMKIKEWALTQRASRAA</sequence>
<evidence type="ECO:0000313" key="1">
    <source>
        <dbReference type="EMBL" id="KAL3791428.1"/>
    </source>
</evidence>
<accession>A0ABD3PTQ6</accession>
<dbReference type="AlphaFoldDB" id="A0ABD3PTQ6"/>